<dbReference type="Proteomes" id="UP001519344">
    <property type="component" value="Unassembled WGS sequence"/>
</dbReference>
<evidence type="ECO:0000256" key="5">
    <source>
        <dbReference type="ARBA" id="ARBA00022553"/>
    </source>
</evidence>
<dbReference type="Pfam" id="PF02743">
    <property type="entry name" value="dCache_1"/>
    <property type="match status" value="1"/>
</dbReference>
<dbReference type="PANTHER" id="PTHR43065">
    <property type="entry name" value="SENSOR HISTIDINE KINASE"/>
    <property type="match status" value="1"/>
</dbReference>
<comment type="catalytic activity">
    <reaction evidence="1">
        <text>ATP + protein L-histidine = ADP + protein N-phospho-L-histidine.</text>
        <dbReference type="EC" id="2.7.13.3"/>
    </reaction>
</comment>
<dbReference type="Pfam" id="PF00512">
    <property type="entry name" value="HisKA"/>
    <property type="match status" value="1"/>
</dbReference>
<protein>
    <recommendedName>
        <fullName evidence="3">histidine kinase</fullName>
        <ecNumber evidence="3">2.7.13.3</ecNumber>
    </recommendedName>
</protein>
<dbReference type="Pfam" id="PF00989">
    <property type="entry name" value="PAS"/>
    <property type="match status" value="1"/>
</dbReference>
<evidence type="ECO:0000259" key="16">
    <source>
        <dbReference type="PROSITE" id="PS50112"/>
    </source>
</evidence>
<evidence type="ECO:0000256" key="13">
    <source>
        <dbReference type="ARBA" id="ARBA00023136"/>
    </source>
</evidence>
<dbReference type="NCBIfam" id="TIGR00229">
    <property type="entry name" value="sensory_box"/>
    <property type="match status" value="1"/>
</dbReference>
<dbReference type="PROSITE" id="PS50109">
    <property type="entry name" value="HIS_KIN"/>
    <property type="match status" value="1"/>
</dbReference>
<evidence type="ECO:0000256" key="2">
    <source>
        <dbReference type="ARBA" id="ARBA00004651"/>
    </source>
</evidence>
<proteinExistence type="predicted"/>
<evidence type="ECO:0000256" key="4">
    <source>
        <dbReference type="ARBA" id="ARBA00022475"/>
    </source>
</evidence>
<dbReference type="RefSeq" id="WP_167062913.1">
    <property type="nucleotide sequence ID" value="NZ_JAAOZR010000025.1"/>
</dbReference>
<evidence type="ECO:0000256" key="1">
    <source>
        <dbReference type="ARBA" id="ARBA00000085"/>
    </source>
</evidence>
<keyword evidence="7 14" id="KW-0812">Transmembrane</keyword>
<dbReference type="InterPro" id="IPR036890">
    <property type="entry name" value="HATPase_C_sf"/>
</dbReference>
<feature type="domain" description="PAS" evidence="16">
    <location>
        <begin position="369"/>
        <end position="437"/>
    </location>
</feature>
<dbReference type="CDD" id="cd00082">
    <property type="entry name" value="HisKA"/>
    <property type="match status" value="1"/>
</dbReference>
<sequence length="725" mass="81325">MASKVFQHPFSSISGSIKMKYLVIYSIIIVVPVLLFYTIILEYTHQVVEEDIVRKNVLSADALVKRFNTEISDAVLQLQLISEVDENNKLEIQRMYERAKQTIASSSMIQSITMVDANKQMLFEAPFDLHKLMQTYQFPGFDIVSWSNNYTVSDIFQNPRGERVVTISLPVLDNSGAFSGALVAELSRDHLSEILSVSTEASNGFSFIADSHGEVIASTVINEIGSDTSSLPATEELSRYTSGSMKGSYHNEPSIMAYKTMWDGWGLVLGVPERFAFKSLTDLSWALTGTFLCILMLTLLFIGIGIQKILQPIVRLTQFARSIERNVNEPITITSNDSSQSKDELGVLWHTMIATALSLREQQRLVEEKERYLRDVIEGIPYAILTIDTKGIITYINRKFEQLTGYPRPYMIGKQLAEIPIKNNDADYILLDTLHSERIGEDTETYILNANGQKHVVKIATSKLFNIQGGIIGSIAVLQDITQWKIFEEHVKQSEKLAIIGQISTGIAHEIKNPLAILSGASELLKEEVDEESRGESIDELVNDIFRVVRRMNGIVTQFLSFSKMNSEIDESIRMDKLLDEALQLLRIKLRDAKVDTNKNYAPQPNAIIGNYNKLMQVFLNLIINSIEAMPNGGTLLIRTSVNEENGVRFFVVEVKDTGAGISDQTMAWLFNPFFTTKEEGSGLGLTIARDIVMEHGGELHVQSRMDEGTTMRCKFPILEGRKTG</sequence>
<keyword evidence="13 14" id="KW-0472">Membrane</keyword>
<keyword evidence="11 14" id="KW-1133">Transmembrane helix</keyword>
<dbReference type="InterPro" id="IPR036097">
    <property type="entry name" value="HisK_dim/P_sf"/>
</dbReference>
<keyword evidence="4" id="KW-1003">Cell membrane</keyword>
<dbReference type="EC" id="2.7.13.3" evidence="3"/>
<evidence type="ECO:0000259" key="17">
    <source>
        <dbReference type="PROSITE" id="PS50113"/>
    </source>
</evidence>
<dbReference type="PROSITE" id="PS50113">
    <property type="entry name" value="PAC"/>
    <property type="match status" value="1"/>
</dbReference>
<evidence type="ECO:0000256" key="12">
    <source>
        <dbReference type="ARBA" id="ARBA00023012"/>
    </source>
</evidence>
<comment type="subcellular location">
    <subcellularLocation>
        <location evidence="2">Cell membrane</location>
        <topology evidence="2">Multi-pass membrane protein</topology>
    </subcellularLocation>
</comment>
<evidence type="ECO:0000256" key="8">
    <source>
        <dbReference type="ARBA" id="ARBA00022741"/>
    </source>
</evidence>
<dbReference type="CDD" id="cd18773">
    <property type="entry name" value="PDC1_HK_sensor"/>
    <property type="match status" value="1"/>
</dbReference>
<evidence type="ECO:0000256" key="14">
    <source>
        <dbReference type="SAM" id="Phobius"/>
    </source>
</evidence>
<dbReference type="InterPro" id="IPR033479">
    <property type="entry name" value="dCache_1"/>
</dbReference>
<evidence type="ECO:0000256" key="6">
    <source>
        <dbReference type="ARBA" id="ARBA00022679"/>
    </source>
</evidence>
<dbReference type="InterPro" id="IPR005467">
    <property type="entry name" value="His_kinase_dom"/>
</dbReference>
<reference evidence="18 19" key="1">
    <citation type="submission" date="2021-03" db="EMBL/GenBank/DDBJ databases">
        <title>Genomic Encyclopedia of Type Strains, Phase IV (KMG-IV): sequencing the most valuable type-strain genomes for metagenomic binning, comparative biology and taxonomic classification.</title>
        <authorList>
            <person name="Goeker M."/>
        </authorList>
    </citation>
    <scope>NUCLEOTIDE SEQUENCE [LARGE SCALE GENOMIC DNA]</scope>
    <source>
        <strain evidence="18 19">DSM 24950</strain>
    </source>
</reference>
<evidence type="ECO:0000313" key="19">
    <source>
        <dbReference type="Proteomes" id="UP001519344"/>
    </source>
</evidence>
<evidence type="ECO:0000256" key="10">
    <source>
        <dbReference type="ARBA" id="ARBA00022840"/>
    </source>
</evidence>
<keyword evidence="9" id="KW-0418">Kinase</keyword>
<dbReference type="InterPro" id="IPR003594">
    <property type="entry name" value="HATPase_dom"/>
</dbReference>
<dbReference type="InterPro" id="IPR003661">
    <property type="entry name" value="HisK_dim/P_dom"/>
</dbReference>
<dbReference type="PRINTS" id="PR00344">
    <property type="entry name" value="BCTRLSENSOR"/>
</dbReference>
<feature type="domain" description="PAC" evidence="17">
    <location>
        <begin position="441"/>
        <end position="493"/>
    </location>
</feature>
<evidence type="ECO:0000256" key="7">
    <source>
        <dbReference type="ARBA" id="ARBA00022692"/>
    </source>
</evidence>
<dbReference type="SUPFAM" id="SSF55874">
    <property type="entry name" value="ATPase domain of HSP90 chaperone/DNA topoisomerase II/histidine kinase"/>
    <property type="match status" value="1"/>
</dbReference>
<dbReference type="SUPFAM" id="SSF47384">
    <property type="entry name" value="Homodimeric domain of signal transducing histidine kinase"/>
    <property type="match status" value="1"/>
</dbReference>
<feature type="domain" description="Histidine kinase" evidence="15">
    <location>
        <begin position="506"/>
        <end position="720"/>
    </location>
</feature>
<dbReference type="InterPro" id="IPR013767">
    <property type="entry name" value="PAS_fold"/>
</dbReference>
<gene>
    <name evidence="18" type="ORF">J2Z65_006919</name>
</gene>
<evidence type="ECO:0000256" key="3">
    <source>
        <dbReference type="ARBA" id="ARBA00012438"/>
    </source>
</evidence>
<dbReference type="EMBL" id="JAGGKV010000038">
    <property type="protein sequence ID" value="MBP1967647.1"/>
    <property type="molecule type" value="Genomic_DNA"/>
</dbReference>
<keyword evidence="5" id="KW-0597">Phosphoprotein</keyword>
<dbReference type="Gene3D" id="3.30.450.20">
    <property type="entry name" value="PAS domain"/>
    <property type="match status" value="3"/>
</dbReference>
<evidence type="ECO:0000256" key="11">
    <source>
        <dbReference type="ARBA" id="ARBA00022989"/>
    </source>
</evidence>
<dbReference type="SUPFAM" id="SSF55785">
    <property type="entry name" value="PYP-like sensor domain (PAS domain)"/>
    <property type="match status" value="1"/>
</dbReference>
<accession>A0ABS4I9N3</accession>
<keyword evidence="19" id="KW-1185">Reference proteome</keyword>
<organism evidence="18 19">
    <name type="scientific">Paenibacillus aceris</name>
    <dbReference type="NCBI Taxonomy" id="869555"/>
    <lineage>
        <taxon>Bacteria</taxon>
        <taxon>Bacillati</taxon>
        <taxon>Bacillota</taxon>
        <taxon>Bacilli</taxon>
        <taxon>Bacillales</taxon>
        <taxon>Paenibacillaceae</taxon>
        <taxon>Paenibacillus</taxon>
    </lineage>
</organism>
<dbReference type="Gene3D" id="3.30.565.10">
    <property type="entry name" value="Histidine kinase-like ATPase, C-terminal domain"/>
    <property type="match status" value="1"/>
</dbReference>
<dbReference type="InterPro" id="IPR035965">
    <property type="entry name" value="PAS-like_dom_sf"/>
</dbReference>
<dbReference type="SMART" id="SM00388">
    <property type="entry name" value="HisKA"/>
    <property type="match status" value="1"/>
</dbReference>
<evidence type="ECO:0000256" key="9">
    <source>
        <dbReference type="ARBA" id="ARBA00022777"/>
    </source>
</evidence>
<dbReference type="InterPro" id="IPR004358">
    <property type="entry name" value="Sig_transdc_His_kin-like_C"/>
</dbReference>
<keyword evidence="10" id="KW-0067">ATP-binding</keyword>
<evidence type="ECO:0000313" key="18">
    <source>
        <dbReference type="EMBL" id="MBP1967647.1"/>
    </source>
</evidence>
<dbReference type="InterPro" id="IPR000700">
    <property type="entry name" value="PAS-assoc_C"/>
</dbReference>
<dbReference type="InterPro" id="IPR000014">
    <property type="entry name" value="PAS"/>
</dbReference>
<comment type="caution">
    <text evidence="18">The sequence shown here is derived from an EMBL/GenBank/DDBJ whole genome shotgun (WGS) entry which is preliminary data.</text>
</comment>
<keyword evidence="12" id="KW-0902">Two-component regulatory system</keyword>
<name>A0ABS4I9N3_9BACL</name>
<dbReference type="Gene3D" id="6.10.340.10">
    <property type="match status" value="1"/>
</dbReference>
<dbReference type="Pfam" id="PF02518">
    <property type="entry name" value="HATPase_c"/>
    <property type="match status" value="1"/>
</dbReference>
<evidence type="ECO:0000259" key="15">
    <source>
        <dbReference type="PROSITE" id="PS50109"/>
    </source>
</evidence>
<dbReference type="PROSITE" id="PS50112">
    <property type="entry name" value="PAS"/>
    <property type="match status" value="1"/>
</dbReference>
<keyword evidence="8" id="KW-0547">Nucleotide-binding</keyword>
<dbReference type="CDD" id="cd00130">
    <property type="entry name" value="PAS"/>
    <property type="match status" value="1"/>
</dbReference>
<dbReference type="PANTHER" id="PTHR43065:SF10">
    <property type="entry name" value="PEROXIDE STRESS-ACTIVATED HISTIDINE KINASE MAK3"/>
    <property type="match status" value="1"/>
</dbReference>
<feature type="transmembrane region" description="Helical" evidence="14">
    <location>
        <begin position="283"/>
        <end position="306"/>
    </location>
</feature>
<dbReference type="SMART" id="SM00091">
    <property type="entry name" value="PAS"/>
    <property type="match status" value="1"/>
</dbReference>
<feature type="transmembrane region" description="Helical" evidence="14">
    <location>
        <begin position="21"/>
        <end position="40"/>
    </location>
</feature>
<dbReference type="Gene3D" id="1.10.287.130">
    <property type="match status" value="1"/>
</dbReference>
<dbReference type="SMART" id="SM00387">
    <property type="entry name" value="HATPase_c"/>
    <property type="match status" value="1"/>
</dbReference>
<keyword evidence="6" id="KW-0808">Transferase</keyword>